<keyword evidence="2 6" id="KW-0812">Transmembrane</keyword>
<evidence type="ECO:0000313" key="7">
    <source>
        <dbReference type="EMBL" id="PIP52890.1"/>
    </source>
</evidence>
<evidence type="ECO:0000256" key="3">
    <source>
        <dbReference type="ARBA" id="ARBA00022960"/>
    </source>
</evidence>
<evidence type="ECO:0000313" key="8">
    <source>
        <dbReference type="Proteomes" id="UP000229459"/>
    </source>
</evidence>
<feature type="transmembrane region" description="Helical" evidence="6">
    <location>
        <begin position="146"/>
        <end position="161"/>
    </location>
</feature>
<feature type="transmembrane region" description="Helical" evidence="6">
    <location>
        <begin position="319"/>
        <end position="342"/>
    </location>
</feature>
<proteinExistence type="predicted"/>
<feature type="transmembrane region" description="Helical" evidence="6">
    <location>
        <begin position="7"/>
        <end position="27"/>
    </location>
</feature>
<evidence type="ECO:0008006" key="9">
    <source>
        <dbReference type="Google" id="ProtNLM"/>
    </source>
</evidence>
<feature type="transmembrane region" description="Helical" evidence="6">
    <location>
        <begin position="168"/>
        <end position="187"/>
    </location>
</feature>
<comment type="caution">
    <text evidence="7">The sequence shown here is derived from an EMBL/GenBank/DDBJ whole genome shotgun (WGS) entry which is preliminary data.</text>
</comment>
<dbReference type="EMBL" id="PCSR01000095">
    <property type="protein sequence ID" value="PIP52890.1"/>
    <property type="molecule type" value="Genomic_DNA"/>
</dbReference>
<dbReference type="PANTHER" id="PTHR30474:SF1">
    <property type="entry name" value="PEPTIDOGLYCAN GLYCOSYLTRANSFERASE MRDB"/>
    <property type="match status" value="1"/>
</dbReference>
<evidence type="ECO:0000256" key="6">
    <source>
        <dbReference type="SAM" id="Phobius"/>
    </source>
</evidence>
<name>A0A2H0B757_9BACT</name>
<accession>A0A2H0B757</accession>
<feature type="transmembrane region" description="Helical" evidence="6">
    <location>
        <begin position="255"/>
        <end position="275"/>
    </location>
</feature>
<evidence type="ECO:0000256" key="2">
    <source>
        <dbReference type="ARBA" id="ARBA00022692"/>
    </source>
</evidence>
<dbReference type="GO" id="GO:0051301">
    <property type="term" value="P:cell division"/>
    <property type="evidence" value="ECO:0007669"/>
    <property type="project" value="InterPro"/>
</dbReference>
<dbReference type="GO" id="GO:0005886">
    <property type="term" value="C:plasma membrane"/>
    <property type="evidence" value="ECO:0007669"/>
    <property type="project" value="TreeGrafter"/>
</dbReference>
<dbReference type="Pfam" id="PF01098">
    <property type="entry name" value="FTSW_RODA_SPOVE"/>
    <property type="match status" value="1"/>
</dbReference>
<evidence type="ECO:0000256" key="1">
    <source>
        <dbReference type="ARBA" id="ARBA00004141"/>
    </source>
</evidence>
<evidence type="ECO:0000256" key="4">
    <source>
        <dbReference type="ARBA" id="ARBA00022989"/>
    </source>
</evidence>
<dbReference type="GO" id="GO:0032153">
    <property type="term" value="C:cell division site"/>
    <property type="evidence" value="ECO:0007669"/>
    <property type="project" value="TreeGrafter"/>
</dbReference>
<dbReference type="GO" id="GO:0015648">
    <property type="term" value="F:lipid-linked peptidoglycan transporter activity"/>
    <property type="evidence" value="ECO:0007669"/>
    <property type="project" value="TreeGrafter"/>
</dbReference>
<gene>
    <name evidence="7" type="ORF">COX08_04000</name>
</gene>
<feature type="transmembrane region" description="Helical" evidence="6">
    <location>
        <begin position="124"/>
        <end position="140"/>
    </location>
</feature>
<dbReference type="PANTHER" id="PTHR30474">
    <property type="entry name" value="CELL CYCLE PROTEIN"/>
    <property type="match status" value="1"/>
</dbReference>
<keyword evidence="5 6" id="KW-0472">Membrane</keyword>
<reference evidence="7 8" key="1">
    <citation type="submission" date="2017-09" db="EMBL/GenBank/DDBJ databases">
        <title>Depth-based differentiation of microbial function through sediment-hosted aquifers and enrichment of novel symbionts in the deep terrestrial subsurface.</title>
        <authorList>
            <person name="Probst A.J."/>
            <person name="Ladd B."/>
            <person name="Jarett J.K."/>
            <person name="Geller-Mcgrath D.E."/>
            <person name="Sieber C.M."/>
            <person name="Emerson J.B."/>
            <person name="Anantharaman K."/>
            <person name="Thomas B.C."/>
            <person name="Malmstrom R."/>
            <person name="Stieglmeier M."/>
            <person name="Klingl A."/>
            <person name="Woyke T."/>
            <person name="Ryan C.M."/>
            <person name="Banfield J.F."/>
        </authorList>
    </citation>
    <scope>NUCLEOTIDE SEQUENCE [LARGE SCALE GENOMIC DNA]</scope>
    <source>
        <strain evidence="7">CG23_combo_of_CG06-09_8_20_14_all_34_8</strain>
    </source>
</reference>
<evidence type="ECO:0000256" key="5">
    <source>
        <dbReference type="ARBA" id="ARBA00023136"/>
    </source>
</evidence>
<feature type="transmembrane region" description="Helical" evidence="6">
    <location>
        <begin position="87"/>
        <end position="112"/>
    </location>
</feature>
<protein>
    <recommendedName>
        <fullName evidence="9">Rod shape-determining protein RodA</fullName>
    </recommendedName>
</protein>
<keyword evidence="3" id="KW-0133">Cell shape</keyword>
<feature type="transmembrane region" description="Helical" evidence="6">
    <location>
        <begin position="33"/>
        <end position="51"/>
    </location>
</feature>
<feature type="transmembrane region" description="Helical" evidence="6">
    <location>
        <begin position="287"/>
        <end position="307"/>
    </location>
</feature>
<organism evidence="7 8">
    <name type="scientific">Candidatus Beckwithbacteria bacterium CG23_combo_of_CG06-09_8_20_14_all_34_8</name>
    <dbReference type="NCBI Taxonomy" id="1974497"/>
    <lineage>
        <taxon>Bacteria</taxon>
        <taxon>Candidatus Beckwithiibacteriota</taxon>
    </lineage>
</organism>
<dbReference type="AlphaFoldDB" id="A0A2H0B757"/>
<dbReference type="GO" id="GO:0008360">
    <property type="term" value="P:regulation of cell shape"/>
    <property type="evidence" value="ECO:0007669"/>
    <property type="project" value="UniProtKB-KW"/>
</dbReference>
<dbReference type="Proteomes" id="UP000229459">
    <property type="component" value="Unassembled WGS sequence"/>
</dbReference>
<feature type="transmembrane region" description="Helical" evidence="6">
    <location>
        <begin position="63"/>
        <end position="81"/>
    </location>
</feature>
<comment type="subcellular location">
    <subcellularLocation>
        <location evidence="1">Membrane</location>
        <topology evidence="1">Multi-pass membrane protein</topology>
    </subcellularLocation>
</comment>
<dbReference type="InterPro" id="IPR001182">
    <property type="entry name" value="FtsW/RodA"/>
</dbReference>
<sequence length="355" mass="39123">MKLPDLWIFIPAVLLTSIGLLISSTVSPAEFNFQWKVALVSILIAIFIFLIDSEFLYILAKPAYLLTILLLILLLIFNDPIRGSRRWFAFGPFVLQISEFAKLSLILFFAGISQHTKLTEITKYIWALLIIAIPVLLVFIQPDLGSSIILGLIGILSVIILRPKKRYILATIIFAAILAPLSLSFLAPYQRARLDHFINPGDDPLGASYNQIQAVIAVGSGQLIGLGLGKGSQSRLHFLPEKQTDFFFATASEQLGFISSMLIVLLYCCIALRSLHLISKIKDRRASIILLGGVGLIFIQAVIHIGINIGILPVTGIPLPFMSVGGSSMLVSWLCIGMMLCVEKDNRELKAFEIC</sequence>
<keyword evidence="4 6" id="KW-1133">Transmembrane helix</keyword>